<reference evidence="2 3" key="1">
    <citation type="journal article" date="2020" name="Cell Host Microbe">
        <title>Functional and Genomic Variation between Human-Derived Isolates of Lachnospiraceae Reveals Inter- and Intra-Species Diversity.</title>
        <authorList>
            <person name="Sorbara M.T."/>
            <person name="Littmann E.R."/>
            <person name="Fontana E."/>
            <person name="Moody T.U."/>
            <person name="Kohout C.E."/>
            <person name="Gjonbalaj M."/>
            <person name="Eaton V."/>
            <person name="Seok R."/>
            <person name="Leiner I.M."/>
            <person name="Pamer E.G."/>
        </authorList>
    </citation>
    <scope>NUCLEOTIDE SEQUENCE [LARGE SCALE GENOMIC DNA]</scope>
    <source>
        <strain evidence="2 3">MSK.17.74</strain>
    </source>
</reference>
<comment type="caution">
    <text evidence="2">The sequence shown here is derived from an EMBL/GenBank/DDBJ whole genome shotgun (WGS) entry which is preliminary data.</text>
</comment>
<dbReference type="Gene3D" id="3.40.50.300">
    <property type="entry name" value="P-loop containing nucleotide triphosphate hydrolases"/>
    <property type="match status" value="1"/>
</dbReference>
<evidence type="ECO:0000313" key="2">
    <source>
        <dbReference type="EMBL" id="NSG87460.1"/>
    </source>
</evidence>
<evidence type="ECO:0000259" key="1">
    <source>
        <dbReference type="Pfam" id="PF05707"/>
    </source>
</evidence>
<organism evidence="2 3">
    <name type="scientific">Blautia faecis</name>
    <dbReference type="NCBI Taxonomy" id="871665"/>
    <lineage>
        <taxon>Bacteria</taxon>
        <taxon>Bacillati</taxon>
        <taxon>Bacillota</taxon>
        <taxon>Clostridia</taxon>
        <taxon>Lachnospirales</taxon>
        <taxon>Lachnospiraceae</taxon>
        <taxon>Blautia</taxon>
    </lineage>
</organism>
<evidence type="ECO:0000313" key="3">
    <source>
        <dbReference type="Proteomes" id="UP001644719"/>
    </source>
</evidence>
<accession>A0ABX2HDY1</accession>
<name>A0ABX2HDY1_9FIRM</name>
<dbReference type="InterPro" id="IPR008900">
    <property type="entry name" value="Zot_N"/>
</dbReference>
<dbReference type="Proteomes" id="UP001644719">
    <property type="component" value="Unassembled WGS sequence"/>
</dbReference>
<gene>
    <name evidence="2" type="ORF">G5B17_19090</name>
</gene>
<dbReference type="InterPro" id="IPR027417">
    <property type="entry name" value="P-loop_NTPase"/>
</dbReference>
<sequence length="63" mass="7166">MITKGLWIFIDEFQNLSLKEDSVLLEMLCEARKYHVNIVLATQSIAGYRNDIKAALDKTAVHS</sequence>
<dbReference type="EMBL" id="JAAITS010000078">
    <property type="protein sequence ID" value="NSG87460.1"/>
    <property type="molecule type" value="Genomic_DNA"/>
</dbReference>
<dbReference type="Pfam" id="PF05707">
    <property type="entry name" value="Zot"/>
    <property type="match status" value="1"/>
</dbReference>
<proteinExistence type="predicted"/>
<feature type="domain" description="Zona occludens toxin N-terminal" evidence="1">
    <location>
        <begin position="5"/>
        <end position="62"/>
    </location>
</feature>
<keyword evidence="3" id="KW-1185">Reference proteome</keyword>
<dbReference type="SUPFAM" id="SSF52540">
    <property type="entry name" value="P-loop containing nucleoside triphosphate hydrolases"/>
    <property type="match status" value="1"/>
</dbReference>
<protein>
    <recommendedName>
        <fullName evidence="1">Zona occludens toxin N-terminal domain-containing protein</fullName>
    </recommendedName>
</protein>